<dbReference type="OrthoDB" id="2129069at2759"/>
<evidence type="ECO:0000313" key="5">
    <source>
        <dbReference type="Proteomes" id="UP000054107"/>
    </source>
</evidence>
<dbReference type="InterPro" id="IPR010754">
    <property type="entry name" value="OPA3-like"/>
</dbReference>
<name>A0A0B7NXE4_9FUNG</name>
<dbReference type="GO" id="GO:0019216">
    <property type="term" value="P:regulation of lipid metabolic process"/>
    <property type="evidence" value="ECO:0007669"/>
    <property type="project" value="TreeGrafter"/>
</dbReference>
<evidence type="ECO:0000256" key="2">
    <source>
        <dbReference type="ARBA" id="ARBA00023054"/>
    </source>
</evidence>
<dbReference type="Pfam" id="PF07047">
    <property type="entry name" value="OPA3"/>
    <property type="match status" value="1"/>
</dbReference>
<keyword evidence="5" id="KW-1185">Reference proteome</keyword>
<organism evidence="4 5">
    <name type="scientific">Parasitella parasitica</name>
    <dbReference type="NCBI Taxonomy" id="35722"/>
    <lineage>
        <taxon>Eukaryota</taxon>
        <taxon>Fungi</taxon>
        <taxon>Fungi incertae sedis</taxon>
        <taxon>Mucoromycota</taxon>
        <taxon>Mucoromycotina</taxon>
        <taxon>Mucoromycetes</taxon>
        <taxon>Mucorales</taxon>
        <taxon>Mucorineae</taxon>
        <taxon>Mucoraceae</taxon>
        <taxon>Parasitella</taxon>
    </lineage>
</organism>
<proteinExistence type="inferred from homology"/>
<comment type="similarity">
    <text evidence="1">Belongs to the OPA3 family.</text>
</comment>
<evidence type="ECO:0000256" key="3">
    <source>
        <dbReference type="SAM" id="Coils"/>
    </source>
</evidence>
<evidence type="ECO:0000313" key="4">
    <source>
        <dbReference type="EMBL" id="CEP19839.1"/>
    </source>
</evidence>
<sequence length="186" mass="21035">MSTIKIGSLLVKTLAKPVANSIKTQAKSHPKFKAFCISVAQGSHTLEMTLKMKFLGYKTEKIRPLNDARAVESGANFLSEAFVFAVAASVIFAESWRSRATAKNRRNYVDDVLENLESQNKSLTEMLEDTRHLNQTNEERLKQIEEDNMHLRQLLNEILSVSMGLKRHSEYQQQPTIITLPGISNE</sequence>
<dbReference type="EMBL" id="LN734114">
    <property type="protein sequence ID" value="CEP19839.1"/>
    <property type="molecule type" value="Genomic_DNA"/>
</dbReference>
<evidence type="ECO:0000256" key="1">
    <source>
        <dbReference type="ARBA" id="ARBA00007584"/>
    </source>
</evidence>
<reference evidence="4 5" key="1">
    <citation type="submission" date="2014-09" db="EMBL/GenBank/DDBJ databases">
        <authorList>
            <person name="Ellenberger Sabrina"/>
        </authorList>
    </citation>
    <scope>NUCLEOTIDE SEQUENCE [LARGE SCALE GENOMIC DNA]</scope>
    <source>
        <strain evidence="4 5">CBS 412.66</strain>
    </source>
</reference>
<dbReference type="AlphaFoldDB" id="A0A0B7NXE4"/>
<feature type="coiled-coil region" evidence="3">
    <location>
        <begin position="113"/>
        <end position="154"/>
    </location>
</feature>
<evidence type="ECO:0008006" key="6">
    <source>
        <dbReference type="Google" id="ProtNLM"/>
    </source>
</evidence>
<dbReference type="PANTHER" id="PTHR12499:SF0">
    <property type="entry name" value="OPTIC ATROPHY 3 PROTEIN"/>
    <property type="match status" value="1"/>
</dbReference>
<protein>
    <recommendedName>
        <fullName evidence="6">OPA3-like protein</fullName>
    </recommendedName>
</protein>
<accession>A0A0B7NXE4</accession>
<gene>
    <name evidence="4" type="primary">PARPA_14156.1 scaffold 48262</name>
</gene>
<dbReference type="Proteomes" id="UP000054107">
    <property type="component" value="Unassembled WGS sequence"/>
</dbReference>
<dbReference type="PANTHER" id="PTHR12499">
    <property type="entry name" value="OPTIC ATROPHY 3 PROTEIN OPA3"/>
    <property type="match status" value="1"/>
</dbReference>
<dbReference type="GO" id="GO:0005739">
    <property type="term" value="C:mitochondrion"/>
    <property type="evidence" value="ECO:0007669"/>
    <property type="project" value="TreeGrafter"/>
</dbReference>
<keyword evidence="2 3" id="KW-0175">Coiled coil</keyword>